<accession>A0ACD1A8X5</accession>
<evidence type="ECO:0000313" key="2">
    <source>
        <dbReference type="Proteomes" id="UP000594014"/>
    </source>
</evidence>
<proteinExistence type="predicted"/>
<sequence length="297" mass="33541">MGYVSGGQPPLASRKERIDLSNLRELPLGLYEKAISSKLSWKEKLKLAKHSGFDFVEMNVDGTPERMKRLYSDETVLEVRRAVESTGIPIHTMALTANRIFPLGSEDAAIRSKGLELVERAICFASKTGIRLVHLAAYDEHGAHRNETTEAIFFDSMEKCIAFAARHGVILALETMDTYFMGCCENIMSLCEKIDSPFLQCYADVGNLSASKVDLDKDLRIANRHIVGVHLKDTRPGVYRDVLFGHGTVNFDTCLDILKKIDYQGFLIAEMWSYDEAQFHSYLKEANEFLRNKLANY</sequence>
<evidence type="ECO:0000313" key="1">
    <source>
        <dbReference type="EMBL" id="QOX62869.1"/>
    </source>
</evidence>
<keyword evidence="2" id="KW-1185">Reference proteome</keyword>
<dbReference type="Proteomes" id="UP000594014">
    <property type="component" value="Chromosome"/>
</dbReference>
<protein>
    <submittedName>
        <fullName evidence="1">L-ribulose-5-phosphate 3-epimerase</fullName>
        <ecNumber evidence="1">5.1.3.22</ecNumber>
    </submittedName>
</protein>
<name>A0ACD1A8X5_9FIRM</name>
<keyword evidence="1" id="KW-0413">Isomerase</keyword>
<organism evidence="1 2">
    <name type="scientific">Anoxybacterium hadale</name>
    <dbReference type="NCBI Taxonomy" id="3408580"/>
    <lineage>
        <taxon>Bacteria</taxon>
        <taxon>Bacillati</taxon>
        <taxon>Bacillota</taxon>
        <taxon>Clostridia</taxon>
        <taxon>Peptostreptococcales</taxon>
        <taxon>Anaerovoracaceae</taxon>
        <taxon>Anoxybacterium</taxon>
    </lineage>
</organism>
<dbReference type="EMBL" id="CP042469">
    <property type="protein sequence ID" value="QOX62869.1"/>
    <property type="molecule type" value="Genomic_DNA"/>
</dbReference>
<gene>
    <name evidence="1" type="ORF">FRZ06_05695</name>
</gene>
<reference evidence="1" key="1">
    <citation type="submission" date="2019-08" db="EMBL/GenBank/DDBJ databases">
        <title>Genome sequence of Clostridiales bacterium MT110.</title>
        <authorList>
            <person name="Cao J."/>
        </authorList>
    </citation>
    <scope>NUCLEOTIDE SEQUENCE</scope>
    <source>
        <strain evidence="1">MT110</strain>
    </source>
</reference>
<dbReference type="EC" id="5.1.3.22" evidence="1"/>